<accession>A0A5C5WMP2</accession>
<organism evidence="2 3">
    <name type="scientific">Rubripirellula amarantea</name>
    <dbReference type="NCBI Taxonomy" id="2527999"/>
    <lineage>
        <taxon>Bacteria</taxon>
        <taxon>Pseudomonadati</taxon>
        <taxon>Planctomycetota</taxon>
        <taxon>Planctomycetia</taxon>
        <taxon>Pirellulales</taxon>
        <taxon>Pirellulaceae</taxon>
        <taxon>Rubripirellula</taxon>
    </lineage>
</organism>
<comment type="caution">
    <text evidence="2">The sequence shown here is derived from an EMBL/GenBank/DDBJ whole genome shotgun (WGS) entry which is preliminary data.</text>
</comment>
<dbReference type="RefSeq" id="WP_242632183.1">
    <property type="nucleotide sequence ID" value="NZ_SJPI01000002.1"/>
</dbReference>
<gene>
    <name evidence="2" type="ORF">Pla22_42230</name>
</gene>
<reference evidence="2 3" key="1">
    <citation type="submission" date="2019-02" db="EMBL/GenBank/DDBJ databases">
        <title>Deep-cultivation of Planctomycetes and their phenomic and genomic characterization uncovers novel biology.</title>
        <authorList>
            <person name="Wiegand S."/>
            <person name="Jogler M."/>
            <person name="Boedeker C."/>
            <person name="Pinto D."/>
            <person name="Vollmers J."/>
            <person name="Rivas-Marin E."/>
            <person name="Kohn T."/>
            <person name="Peeters S.H."/>
            <person name="Heuer A."/>
            <person name="Rast P."/>
            <person name="Oberbeckmann S."/>
            <person name="Bunk B."/>
            <person name="Jeske O."/>
            <person name="Meyerdierks A."/>
            <person name="Storesund J.E."/>
            <person name="Kallscheuer N."/>
            <person name="Luecker S."/>
            <person name="Lage O.M."/>
            <person name="Pohl T."/>
            <person name="Merkel B.J."/>
            <person name="Hornburger P."/>
            <person name="Mueller R.-W."/>
            <person name="Bruemmer F."/>
            <person name="Labrenz M."/>
            <person name="Spormann A.M."/>
            <person name="Op Den Camp H."/>
            <person name="Overmann J."/>
            <person name="Amann R."/>
            <person name="Jetten M.S.M."/>
            <person name="Mascher T."/>
            <person name="Medema M.H."/>
            <person name="Devos D.P."/>
            <person name="Kaster A.-K."/>
            <person name="Ovreas L."/>
            <person name="Rohde M."/>
            <person name="Galperin M.Y."/>
            <person name="Jogler C."/>
        </authorList>
    </citation>
    <scope>NUCLEOTIDE SEQUENCE [LARGE SCALE GENOMIC DNA]</scope>
    <source>
        <strain evidence="2 3">Pla22</strain>
    </source>
</reference>
<dbReference type="EMBL" id="SJPI01000002">
    <property type="protein sequence ID" value="TWT51445.1"/>
    <property type="molecule type" value="Genomic_DNA"/>
</dbReference>
<evidence type="ECO:0000256" key="1">
    <source>
        <dbReference type="SAM" id="MobiDB-lite"/>
    </source>
</evidence>
<evidence type="ECO:0000313" key="2">
    <source>
        <dbReference type="EMBL" id="TWT51445.1"/>
    </source>
</evidence>
<protein>
    <submittedName>
        <fullName evidence="2">Uncharacterized protein</fullName>
    </submittedName>
</protein>
<proteinExistence type="predicted"/>
<dbReference type="AlphaFoldDB" id="A0A5C5WMP2"/>
<evidence type="ECO:0000313" key="3">
    <source>
        <dbReference type="Proteomes" id="UP000316598"/>
    </source>
</evidence>
<keyword evidence="3" id="KW-1185">Reference proteome</keyword>
<feature type="region of interest" description="Disordered" evidence="1">
    <location>
        <begin position="50"/>
        <end position="74"/>
    </location>
</feature>
<dbReference type="Proteomes" id="UP000316598">
    <property type="component" value="Unassembled WGS sequence"/>
</dbReference>
<name>A0A5C5WMP2_9BACT</name>
<sequence>MFRQNGDLFKQIPVHVVHEDRRSVVIANDGNITAGAYLAQNSAASLNRVLKSQSASGQEPGVHVHADGTTHAAH</sequence>